<evidence type="ECO:0000313" key="9">
    <source>
        <dbReference type="EMBL" id="KAJ4397053.1"/>
    </source>
</evidence>
<dbReference type="Pfam" id="PF00293">
    <property type="entry name" value="NUDIX"/>
    <property type="match status" value="1"/>
</dbReference>
<comment type="cofactor">
    <cofactor evidence="1">
        <name>Mn(2+)</name>
        <dbReference type="ChEBI" id="CHEBI:29035"/>
    </cofactor>
</comment>
<evidence type="ECO:0000256" key="6">
    <source>
        <dbReference type="ARBA" id="ARBA00023211"/>
    </source>
</evidence>
<accession>A0A9W9D1I2</accession>
<dbReference type="PANTHER" id="PTHR12992:SF24">
    <property type="entry name" value="PEROXISOMAL COENZYME A DIPHOSPHATASE NUDT7"/>
    <property type="match status" value="1"/>
</dbReference>
<name>A0A9W9D1I2_9PEZI</name>
<keyword evidence="10" id="KW-1185">Reference proteome</keyword>
<proteinExistence type="predicted"/>
<comment type="caution">
    <text evidence="9">The sequence shown here is derived from an EMBL/GenBank/DDBJ whole genome shotgun (WGS) entry which is preliminary data.</text>
</comment>
<feature type="domain" description="Nudix hydrolase" evidence="8">
    <location>
        <begin position="101"/>
        <end position="266"/>
    </location>
</feature>
<evidence type="ECO:0000313" key="10">
    <source>
        <dbReference type="Proteomes" id="UP001140453"/>
    </source>
</evidence>
<dbReference type="AlphaFoldDB" id="A0A9W9D1I2"/>
<dbReference type="CDD" id="cd03426">
    <property type="entry name" value="NUDIX_CoAse_Nudt7"/>
    <property type="match status" value="1"/>
</dbReference>
<evidence type="ECO:0000256" key="1">
    <source>
        <dbReference type="ARBA" id="ARBA00001936"/>
    </source>
</evidence>
<keyword evidence="4" id="KW-0378">Hydrolase</keyword>
<evidence type="ECO:0000256" key="3">
    <source>
        <dbReference type="ARBA" id="ARBA00022723"/>
    </source>
</evidence>
<reference evidence="9" key="1">
    <citation type="submission" date="2022-10" db="EMBL/GenBank/DDBJ databases">
        <title>Tapping the CABI collections for fungal endophytes: first genome assemblies for Collariella, Neodidymelliopsis, Ascochyta clinopodiicola, Didymella pomorum, Didymosphaeria variabile, Neocosmospora piperis and Neocucurbitaria cava.</title>
        <authorList>
            <person name="Hill R."/>
        </authorList>
    </citation>
    <scope>NUCLEOTIDE SEQUENCE</scope>
    <source>
        <strain evidence="9">IMI 355082</strain>
    </source>
</reference>
<dbReference type="OrthoDB" id="206213at2759"/>
<dbReference type="GO" id="GO:0046872">
    <property type="term" value="F:metal ion binding"/>
    <property type="evidence" value="ECO:0007669"/>
    <property type="project" value="UniProtKB-KW"/>
</dbReference>
<comment type="cofactor">
    <cofactor evidence="2">
        <name>Mg(2+)</name>
        <dbReference type="ChEBI" id="CHEBI:18420"/>
    </cofactor>
</comment>
<evidence type="ECO:0000256" key="4">
    <source>
        <dbReference type="ARBA" id="ARBA00022801"/>
    </source>
</evidence>
<evidence type="ECO:0000256" key="7">
    <source>
        <dbReference type="SAM" id="MobiDB-lite"/>
    </source>
</evidence>
<dbReference type="EMBL" id="JAPEVB010000001">
    <property type="protein sequence ID" value="KAJ4397053.1"/>
    <property type="molecule type" value="Genomic_DNA"/>
</dbReference>
<dbReference type="InterPro" id="IPR000086">
    <property type="entry name" value="NUDIX_hydrolase_dom"/>
</dbReference>
<keyword evidence="3" id="KW-0479">Metal-binding</keyword>
<keyword evidence="6" id="KW-0464">Manganese</keyword>
<dbReference type="InterPro" id="IPR045121">
    <property type="entry name" value="CoAse"/>
</dbReference>
<evidence type="ECO:0000256" key="5">
    <source>
        <dbReference type="ARBA" id="ARBA00022842"/>
    </source>
</evidence>
<evidence type="ECO:0000259" key="8">
    <source>
        <dbReference type="PROSITE" id="PS51462"/>
    </source>
</evidence>
<keyword evidence="5" id="KW-0460">Magnesium</keyword>
<feature type="region of interest" description="Disordered" evidence="7">
    <location>
        <begin position="364"/>
        <end position="390"/>
    </location>
</feature>
<protein>
    <submittedName>
        <fullName evidence="9">8-oxo-dGTP diphosphatase</fullName>
    </submittedName>
</protein>
<evidence type="ECO:0000256" key="2">
    <source>
        <dbReference type="ARBA" id="ARBA00001946"/>
    </source>
</evidence>
<dbReference type="GO" id="GO:0015938">
    <property type="term" value="P:coenzyme A catabolic process"/>
    <property type="evidence" value="ECO:0007669"/>
    <property type="project" value="TreeGrafter"/>
</dbReference>
<dbReference type="InterPro" id="IPR015797">
    <property type="entry name" value="NUDIX_hydrolase-like_dom_sf"/>
</dbReference>
<feature type="compositionally biased region" description="Basic and acidic residues" evidence="7">
    <location>
        <begin position="13"/>
        <end position="23"/>
    </location>
</feature>
<dbReference type="Proteomes" id="UP001140453">
    <property type="component" value="Unassembled WGS sequence"/>
</dbReference>
<dbReference type="PANTHER" id="PTHR12992">
    <property type="entry name" value="NUDIX HYDROLASE"/>
    <property type="match status" value="1"/>
</dbReference>
<gene>
    <name evidence="9" type="primary">PCD1</name>
    <name evidence="9" type="ORF">N0V93_001277</name>
</gene>
<dbReference type="FunFam" id="3.90.79.10:FF:000053">
    <property type="entry name" value="Coenzyme A diphosphatase"/>
    <property type="match status" value="1"/>
</dbReference>
<dbReference type="GO" id="GO:0010945">
    <property type="term" value="F:coenzyme A diphosphatase activity"/>
    <property type="evidence" value="ECO:0007669"/>
    <property type="project" value="InterPro"/>
</dbReference>
<dbReference type="PROSITE" id="PS51462">
    <property type="entry name" value="NUDIX"/>
    <property type="match status" value="1"/>
</dbReference>
<feature type="region of interest" description="Disordered" evidence="7">
    <location>
        <begin position="1"/>
        <end position="28"/>
    </location>
</feature>
<organism evidence="9 10">
    <name type="scientific">Gnomoniopsis smithogilvyi</name>
    <dbReference type="NCBI Taxonomy" id="1191159"/>
    <lineage>
        <taxon>Eukaryota</taxon>
        <taxon>Fungi</taxon>
        <taxon>Dikarya</taxon>
        <taxon>Ascomycota</taxon>
        <taxon>Pezizomycotina</taxon>
        <taxon>Sordariomycetes</taxon>
        <taxon>Sordariomycetidae</taxon>
        <taxon>Diaporthales</taxon>
        <taxon>Gnomoniaceae</taxon>
        <taxon>Gnomoniopsis</taxon>
    </lineage>
</organism>
<dbReference type="SUPFAM" id="SSF55811">
    <property type="entry name" value="Nudix"/>
    <property type="match status" value="1"/>
</dbReference>
<dbReference type="Gene3D" id="3.90.79.10">
    <property type="entry name" value="Nucleoside Triphosphate Pyrophosphohydrolase"/>
    <property type="match status" value="1"/>
</dbReference>
<sequence>MSGATGQVLPNEHIIEPPAEKDNSSTSLSEVEVQTIIESIREASSGATSPSPITEPAEFDEGAYWDLPSMAPLNAVSAAAVARLRSYRPPPFPLWDALPVSRRAAVLILLYADRRGDLRVVLTMRAASLRSFSGHAAFPGGKADSLDETPYQIARREAWEEIGLPMDDTKIPAPFRIEHLCYLPHSLAKTELAVRPCVALLHSDDPPASTPNAKPSPTVEESLMPKLDAKEVAAVFSGPLHNFLLAEDEVHPDHKEKGKQLPPGKWYEGKWLEWLNHPWRAHYFYVPVTHQRVTKPKIRDGGQAAIAEHLEEEEEETGRYMVWGMTGRMLVDCARVAYAQEPEFEHNKHFGDEALIERAAGDGRLKEKKRRSDEELVAEEVKKAKEGSKM</sequence>